<evidence type="ECO:0000256" key="1">
    <source>
        <dbReference type="ARBA" id="ARBA00022448"/>
    </source>
</evidence>
<dbReference type="PANTHER" id="PTHR24220">
    <property type="entry name" value="IMPORT ATP-BINDING PROTEIN"/>
    <property type="match status" value="1"/>
</dbReference>
<dbReference type="InterPro" id="IPR003593">
    <property type="entry name" value="AAA+_ATPase"/>
</dbReference>
<dbReference type="PROSITE" id="PS50893">
    <property type="entry name" value="ABC_TRANSPORTER_2"/>
    <property type="match status" value="1"/>
</dbReference>
<dbReference type="InterPro" id="IPR017911">
    <property type="entry name" value="MacB-like_ATP-bd"/>
</dbReference>
<dbReference type="GO" id="GO:0005524">
    <property type="term" value="F:ATP binding"/>
    <property type="evidence" value="ECO:0007669"/>
    <property type="project" value="UniProtKB-KW"/>
</dbReference>
<protein>
    <recommendedName>
        <fullName evidence="5">ABC transporter domain-containing protein</fullName>
    </recommendedName>
</protein>
<dbReference type="CDD" id="cd03255">
    <property type="entry name" value="ABC_MJ0796_LolCDE_FtsE"/>
    <property type="match status" value="1"/>
</dbReference>
<reference evidence="6" key="2">
    <citation type="submission" date="2015-02" db="EMBL/GenBank/DDBJ databases">
        <authorList>
            <person name="Baumann S."/>
            <person name="Herrmann J."/>
            <person name="Raju R."/>
            <person name="Steinmetz H."/>
            <person name="Mohr K.I."/>
            <person name="Huettel S."/>
            <person name="Harmrolfs K."/>
            <person name="Stadler M."/>
            <person name="Mueller R."/>
        </authorList>
    </citation>
    <scope>NUCLEOTIDE SEQUENCE</scope>
    <source>
        <strain evidence="6">Cbv34</strain>
    </source>
</reference>
<proteinExistence type="inferred from homology"/>
<dbReference type="Gene3D" id="3.40.50.300">
    <property type="entry name" value="P-loop containing nucleotide triphosphate hydrolases"/>
    <property type="match status" value="1"/>
</dbReference>
<dbReference type="Pfam" id="PF00005">
    <property type="entry name" value="ABC_tran"/>
    <property type="match status" value="1"/>
</dbReference>
<dbReference type="InterPro" id="IPR003439">
    <property type="entry name" value="ABC_transporter-like_ATP-bd"/>
</dbReference>
<dbReference type="FunFam" id="3.40.50.300:FF:000032">
    <property type="entry name" value="Export ABC transporter ATP-binding protein"/>
    <property type="match status" value="1"/>
</dbReference>
<dbReference type="PROSITE" id="PS00211">
    <property type="entry name" value="ABC_TRANSPORTER_1"/>
    <property type="match status" value="1"/>
</dbReference>
<dbReference type="InterPro" id="IPR017871">
    <property type="entry name" value="ABC_transporter-like_CS"/>
</dbReference>
<dbReference type="SMART" id="SM00382">
    <property type="entry name" value="AAA"/>
    <property type="match status" value="1"/>
</dbReference>
<dbReference type="GO" id="GO:0016887">
    <property type="term" value="F:ATP hydrolysis activity"/>
    <property type="evidence" value="ECO:0007669"/>
    <property type="project" value="InterPro"/>
</dbReference>
<keyword evidence="1" id="KW-0813">Transport</keyword>
<dbReference type="GO" id="GO:0022857">
    <property type="term" value="F:transmembrane transporter activity"/>
    <property type="evidence" value="ECO:0007669"/>
    <property type="project" value="UniProtKB-ARBA"/>
</dbReference>
<dbReference type="EMBL" id="KP836244">
    <property type="protein sequence ID" value="AKP45406.1"/>
    <property type="molecule type" value="Genomic_DNA"/>
</dbReference>
<name>A0A0H4NUE6_9BACT</name>
<accession>A0A0H4NUE6</accession>
<dbReference type="SUPFAM" id="SSF52540">
    <property type="entry name" value="P-loop containing nucleoside triphosphate hydrolases"/>
    <property type="match status" value="1"/>
</dbReference>
<evidence type="ECO:0000313" key="6">
    <source>
        <dbReference type="EMBL" id="AKP45406.1"/>
    </source>
</evidence>
<evidence type="ECO:0000256" key="4">
    <source>
        <dbReference type="ARBA" id="ARBA00038388"/>
    </source>
</evidence>
<sequence>MSQVTALPGSTQPIVSLTEVTKTYSLGKVQVPALRGVTLEVYPGEFISIAGPSGSGKTTALNLIGCVDTASSGVVSVDGQDTKKLTERQLTHLRLHTIGFIFQSFNLVSVLSVFQNVEFPLLLQRKLNASERRTRVMTLLEQVGLEKHAKHRPNELSGGQRQRVAVARALVTRPKLVLADEPTANLDSVTGQNIIDLMKELNRKEGTTFIFSTHDAKVMTHANAVVRLADGKILDRITPAEAQKVMAVSEGGH</sequence>
<dbReference type="AlphaFoldDB" id="A0A0H4NUE6"/>
<organism evidence="6">
    <name type="scientific">Cystobacter sp. Cbv34</name>
    <dbReference type="NCBI Taxonomy" id="1679164"/>
    <lineage>
        <taxon>Bacteria</taxon>
        <taxon>Pseudomonadati</taxon>
        <taxon>Myxococcota</taxon>
        <taxon>Myxococcia</taxon>
        <taxon>Myxococcales</taxon>
        <taxon>Cystobacterineae</taxon>
        <taxon>Archangiaceae</taxon>
        <taxon>Cystobacter</taxon>
    </lineage>
</organism>
<keyword evidence="3" id="KW-0067">ATP-binding</keyword>
<evidence type="ECO:0000256" key="2">
    <source>
        <dbReference type="ARBA" id="ARBA00022741"/>
    </source>
</evidence>
<dbReference type="GO" id="GO:0005886">
    <property type="term" value="C:plasma membrane"/>
    <property type="evidence" value="ECO:0007669"/>
    <property type="project" value="TreeGrafter"/>
</dbReference>
<evidence type="ECO:0000259" key="5">
    <source>
        <dbReference type="PROSITE" id="PS50893"/>
    </source>
</evidence>
<feature type="domain" description="ABC transporter" evidence="5">
    <location>
        <begin position="15"/>
        <end position="251"/>
    </location>
</feature>
<evidence type="ECO:0000256" key="3">
    <source>
        <dbReference type="ARBA" id="ARBA00022840"/>
    </source>
</evidence>
<dbReference type="InterPro" id="IPR027417">
    <property type="entry name" value="P-loop_NTPase"/>
</dbReference>
<dbReference type="InterPro" id="IPR015854">
    <property type="entry name" value="ABC_transpr_LolD-like"/>
</dbReference>
<keyword evidence="2" id="KW-0547">Nucleotide-binding</keyword>
<dbReference type="GO" id="GO:0098796">
    <property type="term" value="C:membrane protein complex"/>
    <property type="evidence" value="ECO:0007669"/>
    <property type="project" value="UniProtKB-ARBA"/>
</dbReference>
<comment type="similarity">
    <text evidence="4">Belongs to the ABC transporter superfamily. Macrolide exporter (TC 3.A.1.122) family.</text>
</comment>
<reference evidence="6" key="1">
    <citation type="journal article" date="2014" name="Angew. Chem. Int. Ed. Engl.">
        <title>Cystobactamids: myxobacterial topoisomerase inhibitors exhibiting potent antibacterial activity.</title>
        <authorList>
            <person name="Baumann S."/>
            <person name="Herrmann J."/>
            <person name="Raju R."/>
            <person name="Steinmetz H."/>
            <person name="Mohr K.I."/>
            <person name="Huttel S."/>
            <person name="Harmrolfs K."/>
            <person name="Stadler M."/>
            <person name="Muller R."/>
        </authorList>
    </citation>
    <scope>NUCLEOTIDE SEQUENCE</scope>
    <source>
        <strain evidence="6">Cbv34</strain>
    </source>
</reference>